<keyword evidence="2 16" id="KW-0436">Ligase</keyword>
<feature type="domain" description="MGS-like" evidence="15">
    <location>
        <begin position="1030"/>
        <end position="1180"/>
    </location>
</feature>
<protein>
    <recommendedName>
        <fullName evidence="7">carbamoyl-phosphate synthase (ammonia)</fullName>
        <ecNumber evidence="7">6.3.4.16</ecNumber>
    </recommendedName>
    <alternativeName>
        <fullName evidence="9">Ammonium-dependent carbamoyl phosphate synthetase</fullName>
    </alternativeName>
    <alternativeName>
        <fullName evidence="8">Arginine-specific carbamoyl phosphate synthetase, ammonia chain</fullName>
    </alternativeName>
    <alternativeName>
        <fullName evidence="10">Glutamine-dependent carbamoyl phosphate synthetase</fullName>
    </alternativeName>
</protein>
<evidence type="ECO:0000256" key="6">
    <source>
        <dbReference type="ARBA" id="ARBA00044031"/>
    </source>
</evidence>
<dbReference type="EC" id="6.3.4.16" evidence="7"/>
<evidence type="ECO:0000256" key="1">
    <source>
        <dbReference type="ARBA" id="ARBA00005077"/>
    </source>
</evidence>
<evidence type="ECO:0000313" key="16">
    <source>
        <dbReference type="EMBL" id="CAK7266112.1"/>
    </source>
</evidence>
<dbReference type="SUPFAM" id="SSF52335">
    <property type="entry name" value="Methylglyoxal synthase-like"/>
    <property type="match status" value="1"/>
</dbReference>
<dbReference type="InterPro" id="IPR011761">
    <property type="entry name" value="ATP-grasp"/>
</dbReference>
<gene>
    <name evidence="16" type="primary">CPA2</name>
    <name evidence="16" type="ORF">SEPCBS119000_001856</name>
</gene>
<keyword evidence="4 13" id="KW-0547">Nucleotide-binding</keyword>
<dbReference type="InterPro" id="IPR005480">
    <property type="entry name" value="CPSase_lsu_oligo"/>
</dbReference>
<proteinExistence type="predicted"/>
<dbReference type="EMBL" id="CAWUON010000016">
    <property type="protein sequence ID" value="CAK7266112.1"/>
    <property type="molecule type" value="Genomic_DNA"/>
</dbReference>
<dbReference type="CDD" id="cd01423">
    <property type="entry name" value="MGS_CPS_I_III"/>
    <property type="match status" value="1"/>
</dbReference>
<dbReference type="SUPFAM" id="SSF52440">
    <property type="entry name" value="PreATP-grasp domain"/>
    <property type="match status" value="2"/>
</dbReference>
<reference evidence="16 17" key="1">
    <citation type="submission" date="2024-01" db="EMBL/GenBank/DDBJ databases">
        <authorList>
            <person name="Allen C."/>
            <person name="Tagirdzhanova G."/>
        </authorList>
    </citation>
    <scope>NUCLEOTIDE SEQUENCE [LARGE SCALE GENOMIC DNA]</scope>
    <source>
        <strain evidence="16 17">CBS 119000</strain>
    </source>
</reference>
<evidence type="ECO:0000256" key="11">
    <source>
        <dbReference type="ARBA" id="ARBA00047359"/>
    </source>
</evidence>
<evidence type="ECO:0000256" key="8">
    <source>
        <dbReference type="ARBA" id="ARBA00044249"/>
    </source>
</evidence>
<dbReference type="NCBIfam" id="TIGR01369">
    <property type="entry name" value="CPSaseII_lrg"/>
    <property type="match status" value="1"/>
</dbReference>
<comment type="subunit">
    <text evidence="6">Heterodimer composed of 2 chains; the small (or glutamine) chain promotes the hydrolysis of glutamine to ammonia, which is used by the large (or ammonia) chain to synthesize carbamoyl phosphate.</text>
</comment>
<dbReference type="PROSITE" id="PS50975">
    <property type="entry name" value="ATP_GRASP"/>
    <property type="match status" value="2"/>
</dbReference>
<dbReference type="Pfam" id="PF02786">
    <property type="entry name" value="CPSase_L_D2"/>
    <property type="match status" value="2"/>
</dbReference>
<dbReference type="InterPro" id="IPR036897">
    <property type="entry name" value="CarbamoylP_synth_lsu_oligo_sf"/>
</dbReference>
<dbReference type="InterPro" id="IPR013815">
    <property type="entry name" value="ATP_grasp_subdomain_1"/>
</dbReference>
<evidence type="ECO:0000256" key="10">
    <source>
        <dbReference type="ARBA" id="ARBA00044334"/>
    </source>
</evidence>
<dbReference type="Pfam" id="PF25596">
    <property type="entry name" value="CPSase_L_D1"/>
    <property type="match status" value="2"/>
</dbReference>
<dbReference type="Gene3D" id="3.40.50.1380">
    <property type="entry name" value="Methylglyoxal synthase-like domain"/>
    <property type="match status" value="1"/>
</dbReference>
<dbReference type="InterPro" id="IPR006275">
    <property type="entry name" value="CPSase_lsu"/>
</dbReference>
<dbReference type="InterPro" id="IPR058047">
    <property type="entry name" value="CPSase_preATP-grasp"/>
</dbReference>
<dbReference type="InterPro" id="IPR011607">
    <property type="entry name" value="MGS-like_dom"/>
</dbReference>
<keyword evidence="17" id="KW-1185">Reference proteome</keyword>
<dbReference type="InterPro" id="IPR005479">
    <property type="entry name" value="CPAse_ATP-bd"/>
</dbReference>
<dbReference type="Gene3D" id="1.10.1030.10">
    <property type="entry name" value="Carbamoyl-phosphate synthetase, large subunit oligomerisation domain"/>
    <property type="match status" value="1"/>
</dbReference>
<dbReference type="InterPro" id="IPR016185">
    <property type="entry name" value="PreATP-grasp_dom_sf"/>
</dbReference>
<evidence type="ECO:0000259" key="14">
    <source>
        <dbReference type="PROSITE" id="PS50975"/>
    </source>
</evidence>
<comment type="pathway">
    <text evidence="1">Amino-acid biosynthesis; L-arginine biosynthesis; carbamoyl phosphate from bicarbonate: step 1/1.</text>
</comment>
<comment type="catalytic activity">
    <reaction evidence="11">
        <text>hydrogencarbonate + NH4(+) + 2 ATP = carbamoyl phosphate + 2 ADP + phosphate + 2 H(+)</text>
        <dbReference type="Rhea" id="RHEA:18029"/>
        <dbReference type="ChEBI" id="CHEBI:15378"/>
        <dbReference type="ChEBI" id="CHEBI:17544"/>
        <dbReference type="ChEBI" id="CHEBI:28938"/>
        <dbReference type="ChEBI" id="CHEBI:30616"/>
        <dbReference type="ChEBI" id="CHEBI:43474"/>
        <dbReference type="ChEBI" id="CHEBI:58228"/>
        <dbReference type="ChEBI" id="CHEBI:456216"/>
        <dbReference type="EC" id="6.3.4.16"/>
    </reaction>
</comment>
<evidence type="ECO:0000256" key="3">
    <source>
        <dbReference type="ARBA" id="ARBA00022737"/>
    </source>
</evidence>
<evidence type="ECO:0000259" key="15">
    <source>
        <dbReference type="PROSITE" id="PS51855"/>
    </source>
</evidence>
<comment type="catalytic activity">
    <reaction evidence="12">
        <text>hydrogencarbonate + L-glutamine + 2 ATP + H2O = carbamoyl phosphate + L-glutamate + 2 ADP + phosphate + 2 H(+)</text>
        <dbReference type="Rhea" id="RHEA:18633"/>
        <dbReference type="ChEBI" id="CHEBI:15377"/>
        <dbReference type="ChEBI" id="CHEBI:15378"/>
        <dbReference type="ChEBI" id="CHEBI:17544"/>
        <dbReference type="ChEBI" id="CHEBI:29985"/>
        <dbReference type="ChEBI" id="CHEBI:30616"/>
        <dbReference type="ChEBI" id="CHEBI:43474"/>
        <dbReference type="ChEBI" id="CHEBI:58228"/>
        <dbReference type="ChEBI" id="CHEBI:58359"/>
        <dbReference type="ChEBI" id="CHEBI:456216"/>
        <dbReference type="EC" id="6.3.5.5"/>
    </reaction>
</comment>
<dbReference type="SUPFAM" id="SSF48108">
    <property type="entry name" value="Carbamoyl phosphate synthetase, large subunit connection domain"/>
    <property type="match status" value="1"/>
</dbReference>
<dbReference type="PROSITE" id="PS00866">
    <property type="entry name" value="CPSASE_1"/>
    <property type="match status" value="2"/>
</dbReference>
<sequence length="1180" mass="129355">MISAVSMAGRAPSRLLRHGRRLPTAVPSTRVAAFSVSAHTQLQHAVHRPQAVAPKTLKTLNSFLNTRRALATAVDSVAQPSVHNEKAYINSGVVKPREHVDVKKVLVVGSGGLAIGQAGEFDYSGGQALKALKEAGVASVLINPNIATIQTNHSLADEVYYLPVTPEYVSYVIEREKPDGIFLSFGGQTALNLGVEMERRGLFEKYGVRVLGTSVRTLELSEDRDLFARALDEINIPIAKSIAVSTVDEALDAAQKIGYPIIVRAAYALGGLGSGFANNEEELRNMSARSLTLSPQILVEKSLKGWKELEYEVVRDANNNCITVCNMENFDPLGIHTGDSIVVAPSQTLSDEEYHMLRSAAIKIVRHLGVVGECNVQYALQPDGLDYRVIEVNARLSRSSALASKATGYPLAYTAAKIGLGHSLPELPNAVTKTTTANFEPSLDYIVTKIPRWDLSKFQHVKRDIGSAMKSVGEVMAIGRTFEESFQKAIRQVDPKFVGFQGDTFEDLDFELQNPTDRRWLAVGQAMLHKNYSVDKVHELTKIDKWFLYKLQNIVDTTRELQAVGSLAGLKRELVTKAKKRGFSDRQIASAVGSTENEVRAVRRQFGIHPWVKKIDTLAAEFPANTNYLYTTYNASTHDITFEDNGTMVLGSGVYRIGSSVEFDWCAVSAARALRAMGKSTVMINTNPETVSTDSDEADRLYFDELSYERVMDIYELENASGVVVSVGGQLPQNIALRLQEEGGANVLGTDPKNIDKAEDRQKFSEILDNVGVDQPAWKELSSVEDAALFAEAVGYPVLVRPSYVLSGAAMTVIHSREDLKEKLEAASNVSPDHPVVISKFIEGAQEIDVDGVASNGELLLHAVSEHIEQAGVHSGDASMILPPITLDENTMDRVKEIAKKVAAALQITGPFNMQIIKAADPEGGLPALKVIECNLRASRSFPFVSKVLGTNFIDVATKAITGTNVPAPRDLMQVKRDFVATKVPQFSWTRLAGADPFLGVEMASTGEMACFGKDLVEAYWTSVQSAMNFRVPQIGEGLLFGGETVEKDWLAKVINYIGPMGYKLYAAEPRVKEYLEAQSKSPIEVQVIEFPTEDKRQLREVFAKYDIRGVFNLARARGKTVQDVDYVMRRNAVDFGVPLFMEPQTAILFAQCMSEKLPLAEGTPSEVRPWADFIGGKPL</sequence>
<accession>A0ABP0DFL8</accession>
<dbReference type="Pfam" id="PF02787">
    <property type="entry name" value="CPSase_L_D3"/>
    <property type="match status" value="1"/>
</dbReference>
<dbReference type="PRINTS" id="PR00098">
    <property type="entry name" value="CPSASE"/>
</dbReference>
<dbReference type="PANTHER" id="PTHR11405:SF53">
    <property type="entry name" value="CARBAMOYL-PHOSPHATE SYNTHASE [AMMONIA], MITOCHONDRIAL"/>
    <property type="match status" value="1"/>
</dbReference>
<evidence type="ECO:0000256" key="9">
    <source>
        <dbReference type="ARBA" id="ARBA00044318"/>
    </source>
</evidence>
<dbReference type="SMART" id="SM01096">
    <property type="entry name" value="CPSase_L_D3"/>
    <property type="match status" value="1"/>
</dbReference>
<comment type="caution">
    <text evidence="16">The sequence shown here is derived from an EMBL/GenBank/DDBJ whole genome shotgun (WGS) entry which is preliminary data.</text>
</comment>
<feature type="domain" description="ATP-grasp" evidence="14">
    <location>
        <begin position="228"/>
        <end position="420"/>
    </location>
</feature>
<dbReference type="InterPro" id="IPR005483">
    <property type="entry name" value="CPSase_dom"/>
</dbReference>
<dbReference type="PROSITE" id="PS00867">
    <property type="entry name" value="CPSASE_2"/>
    <property type="match status" value="2"/>
</dbReference>
<organism evidence="16 17">
    <name type="scientific">Sporothrix epigloea</name>
    <dbReference type="NCBI Taxonomy" id="1892477"/>
    <lineage>
        <taxon>Eukaryota</taxon>
        <taxon>Fungi</taxon>
        <taxon>Dikarya</taxon>
        <taxon>Ascomycota</taxon>
        <taxon>Pezizomycotina</taxon>
        <taxon>Sordariomycetes</taxon>
        <taxon>Sordariomycetidae</taxon>
        <taxon>Ophiostomatales</taxon>
        <taxon>Ophiostomataceae</taxon>
        <taxon>Sporothrix</taxon>
    </lineage>
</organism>
<evidence type="ECO:0000313" key="17">
    <source>
        <dbReference type="Proteomes" id="UP001642502"/>
    </source>
</evidence>
<keyword evidence="5 13" id="KW-0067">ATP-binding</keyword>
<dbReference type="PROSITE" id="PS51855">
    <property type="entry name" value="MGS"/>
    <property type="match status" value="1"/>
</dbReference>
<dbReference type="Proteomes" id="UP001642502">
    <property type="component" value="Unassembled WGS sequence"/>
</dbReference>
<dbReference type="NCBIfam" id="NF003671">
    <property type="entry name" value="PRK05294.1"/>
    <property type="match status" value="1"/>
</dbReference>
<evidence type="ECO:0000256" key="12">
    <source>
        <dbReference type="ARBA" id="ARBA00048816"/>
    </source>
</evidence>
<dbReference type="Gene3D" id="3.30.1490.20">
    <property type="entry name" value="ATP-grasp fold, A domain"/>
    <property type="match status" value="1"/>
</dbReference>
<evidence type="ECO:0000256" key="13">
    <source>
        <dbReference type="PROSITE-ProRule" id="PRU00409"/>
    </source>
</evidence>
<dbReference type="SUPFAM" id="SSF56059">
    <property type="entry name" value="Glutathione synthetase ATP-binding domain-like"/>
    <property type="match status" value="2"/>
</dbReference>
<evidence type="ECO:0000256" key="7">
    <source>
        <dbReference type="ARBA" id="ARBA00044063"/>
    </source>
</evidence>
<dbReference type="InterPro" id="IPR036914">
    <property type="entry name" value="MGS-like_dom_sf"/>
</dbReference>
<keyword evidence="3" id="KW-0677">Repeat</keyword>
<evidence type="ECO:0000256" key="2">
    <source>
        <dbReference type="ARBA" id="ARBA00022598"/>
    </source>
</evidence>
<dbReference type="Gene3D" id="3.40.50.20">
    <property type="match status" value="2"/>
</dbReference>
<evidence type="ECO:0000256" key="5">
    <source>
        <dbReference type="ARBA" id="ARBA00022840"/>
    </source>
</evidence>
<dbReference type="Gene3D" id="3.30.470.20">
    <property type="entry name" value="ATP-grasp fold, B domain"/>
    <property type="match status" value="2"/>
</dbReference>
<dbReference type="NCBIfam" id="NF009455">
    <property type="entry name" value="PRK12815.1"/>
    <property type="match status" value="1"/>
</dbReference>
<name>A0ABP0DFL8_9PEZI</name>
<dbReference type="GO" id="GO:0004088">
    <property type="term" value="F:carbamoyl-phosphate synthase (glutamine-hydrolyzing) activity"/>
    <property type="evidence" value="ECO:0007669"/>
    <property type="project" value="UniProtKB-EC"/>
</dbReference>
<feature type="domain" description="ATP-grasp" evidence="14">
    <location>
        <begin position="765"/>
        <end position="962"/>
    </location>
</feature>
<dbReference type="PANTHER" id="PTHR11405">
    <property type="entry name" value="CARBAMOYLTRANSFERASE FAMILY MEMBER"/>
    <property type="match status" value="1"/>
</dbReference>
<evidence type="ECO:0000256" key="4">
    <source>
        <dbReference type="ARBA" id="ARBA00022741"/>
    </source>
</evidence>